<comment type="catalytic activity">
    <reaction evidence="3">
        <text>(2S,6S)-2,6-diaminopimelate = meso-2,6-diaminopimelate</text>
        <dbReference type="Rhea" id="RHEA:15393"/>
        <dbReference type="ChEBI" id="CHEBI:57609"/>
        <dbReference type="ChEBI" id="CHEBI:57791"/>
        <dbReference type="EC" id="5.1.1.7"/>
    </reaction>
</comment>
<keyword evidence="6" id="KW-1185">Reference proteome</keyword>
<dbReference type="Gene3D" id="3.10.310.10">
    <property type="entry name" value="Diaminopimelate Epimerase, Chain A, domain 1"/>
    <property type="match status" value="2"/>
</dbReference>
<evidence type="ECO:0000313" key="5">
    <source>
        <dbReference type="EMBL" id="AEQ21272.1"/>
    </source>
</evidence>
<dbReference type="KEGG" id="ain:Acin_0019"/>
<keyword evidence="3" id="KW-0457">Lysine biosynthesis</keyword>
<feature type="binding site" evidence="3">
    <location>
        <begin position="92"/>
        <end position="93"/>
    </location>
    <ligand>
        <name>substrate</name>
    </ligand>
</feature>
<feature type="binding site" evidence="3">
    <location>
        <begin position="235"/>
        <end position="236"/>
    </location>
    <ligand>
        <name>substrate</name>
    </ligand>
</feature>
<dbReference type="HOGENOM" id="CLU_053306_3_0_9"/>
<dbReference type="EMBL" id="CP003058">
    <property type="protein sequence ID" value="AEQ21272.1"/>
    <property type="molecule type" value="Genomic_DNA"/>
</dbReference>
<dbReference type="InParanoid" id="G4Q5X1"/>
<dbReference type="PANTHER" id="PTHR31689">
    <property type="entry name" value="DIAMINOPIMELATE EPIMERASE, CHLOROPLASTIC"/>
    <property type="match status" value="1"/>
</dbReference>
<feature type="active site" description="Proton acceptor" evidence="3">
    <location>
        <position position="244"/>
    </location>
</feature>
<feature type="site" description="Could be important to modulate the pK values of the two catalytic cysteine residues" evidence="3">
    <location>
        <position position="186"/>
    </location>
</feature>
<organism evidence="5 6">
    <name type="scientific">Acidaminococcus intestini (strain RyC-MR95)</name>
    <dbReference type="NCBI Taxonomy" id="568816"/>
    <lineage>
        <taxon>Bacteria</taxon>
        <taxon>Bacillati</taxon>
        <taxon>Bacillota</taxon>
        <taxon>Negativicutes</taxon>
        <taxon>Acidaminococcales</taxon>
        <taxon>Acidaminococcaceae</taxon>
        <taxon>Acidaminococcus</taxon>
    </lineage>
</organism>
<comment type="subcellular location">
    <subcellularLocation>
        <location evidence="3">Cytoplasm</location>
    </subcellularLocation>
</comment>
<protein>
    <recommendedName>
        <fullName evidence="3 4">Diaminopimelate epimerase</fullName>
        <shortName evidence="3">DAP epimerase</shortName>
        <ecNumber evidence="3 4">5.1.1.7</ecNumber>
    </recommendedName>
    <alternativeName>
        <fullName evidence="3">PLP-independent amino acid racemase</fullName>
    </alternativeName>
</protein>
<evidence type="ECO:0000256" key="2">
    <source>
        <dbReference type="ARBA" id="ARBA00023235"/>
    </source>
</evidence>
<dbReference type="HAMAP" id="MF_00197">
    <property type="entry name" value="DAP_epimerase"/>
    <property type="match status" value="1"/>
</dbReference>
<keyword evidence="3" id="KW-0963">Cytoplasm</keyword>
<dbReference type="SUPFAM" id="SSF54506">
    <property type="entry name" value="Diaminopimelate epimerase-like"/>
    <property type="match status" value="2"/>
</dbReference>
<sequence>MKLLLSCSYTIYYVEGVPMKLKFTKMQGCGNDYLYVNCMDGMIPEPGKISAYVSPRHLSVGSDGLICICPSDKADFRMRMFNADASEGMMCGNGSRCIAKFVYDKGLTQKNPITLETLSGIKTIAMDVADGKVVSATVDMGVPITDPSSIPMTWEKSICLDETITVTVDGAPLSLRGTGVSMGNPHFVTFVEDVATAPVEKVGRVIEHSSYFPERVNVEFVEIVDDNHVKFRVWERGSGETLACGTGACAVAYTAITLGKAGRRDQFLTVEAVGGPLQLNYRSDGHMMMKGPAVTVYEGEMEIPDNILK</sequence>
<dbReference type="UniPathway" id="UPA00034">
    <property type="reaction ID" value="UER00025"/>
</dbReference>
<dbReference type="PANTHER" id="PTHR31689:SF0">
    <property type="entry name" value="DIAMINOPIMELATE EPIMERASE"/>
    <property type="match status" value="1"/>
</dbReference>
<feature type="binding site" evidence="3">
    <location>
        <position position="31"/>
    </location>
    <ligand>
        <name>substrate</name>
    </ligand>
</feature>
<feature type="active site" description="Proton donor" evidence="3">
    <location>
        <position position="91"/>
    </location>
</feature>
<dbReference type="STRING" id="568816.Acin_0019"/>
<comment type="pathway">
    <text evidence="3">Amino-acid biosynthesis; L-lysine biosynthesis via DAP pathway; DL-2,6-diaminopimelate from LL-2,6-diaminopimelate: step 1/1.</text>
</comment>
<keyword evidence="2 3" id="KW-0413">Isomerase</keyword>
<evidence type="ECO:0000313" key="6">
    <source>
        <dbReference type="Proteomes" id="UP000007093"/>
    </source>
</evidence>
<feature type="binding site" evidence="3">
    <location>
        <position position="82"/>
    </location>
    <ligand>
        <name>substrate</name>
    </ligand>
</feature>
<dbReference type="AlphaFoldDB" id="G4Q5X1"/>
<dbReference type="GO" id="GO:0008837">
    <property type="term" value="F:diaminopimelate epimerase activity"/>
    <property type="evidence" value="ECO:0007669"/>
    <property type="project" value="UniProtKB-UniRule"/>
</dbReference>
<feature type="binding site" evidence="3">
    <location>
        <position position="217"/>
    </location>
    <ligand>
        <name>substrate</name>
    </ligand>
</feature>
<dbReference type="FunCoup" id="G4Q5X1">
    <property type="interactions" value="418"/>
</dbReference>
<name>G4Q5X1_ACIIR</name>
<dbReference type="InterPro" id="IPR001653">
    <property type="entry name" value="DAP_epimerase_DapF"/>
</dbReference>
<comment type="function">
    <text evidence="3">Catalyzes the stereoinversion of LL-2,6-diaminopimelate (L,L-DAP) to meso-diaminopimelate (meso-DAP), a precursor of L-lysine and an essential component of the bacterial peptidoglycan.</text>
</comment>
<evidence type="ECO:0000256" key="3">
    <source>
        <dbReference type="HAMAP-Rule" id="MF_00197"/>
    </source>
</evidence>
<feature type="site" description="Could be important to modulate the pK values of the two catalytic cysteine residues" evidence="3">
    <location>
        <position position="235"/>
    </location>
</feature>
<dbReference type="PATRIC" id="fig|568816.4.peg.16"/>
<dbReference type="Pfam" id="PF01678">
    <property type="entry name" value="DAP_epimerase"/>
    <property type="match status" value="2"/>
</dbReference>
<reference evidence="5 6" key="1">
    <citation type="journal article" date="2011" name="J. Bacteriol.">
        <title>Complete genome sequence of Acidaminococcus intestini RYC-MR95, a Gram-negative bacterium from the phylum Firmicutes.</title>
        <authorList>
            <person name="D'Auria G."/>
            <person name="Galan J.C."/>
            <person name="Rodriguez-Alcayna M."/>
            <person name="Moya A."/>
            <person name="Baquero F."/>
            <person name="Latorre A."/>
        </authorList>
    </citation>
    <scope>NUCLEOTIDE SEQUENCE [LARGE SCALE GENOMIC DNA]</scope>
    <source>
        <strain evidence="5 6">RyC-MR95</strain>
    </source>
</reference>
<dbReference type="EC" id="5.1.1.7" evidence="3 4"/>
<gene>
    <name evidence="3 5" type="primary">dapF</name>
    <name evidence="5" type="ordered locus">Acin_0019</name>
</gene>
<evidence type="ECO:0000256" key="1">
    <source>
        <dbReference type="ARBA" id="ARBA00010219"/>
    </source>
</evidence>
<comment type="caution">
    <text evidence="3">Lacks conserved residue(s) required for the propagation of feature annotation.</text>
</comment>
<dbReference type="GO" id="GO:0009089">
    <property type="term" value="P:lysine biosynthetic process via diaminopimelate"/>
    <property type="evidence" value="ECO:0007669"/>
    <property type="project" value="UniProtKB-UniRule"/>
</dbReference>
<accession>G4Q5X1</accession>
<comment type="subunit">
    <text evidence="3">Homodimer.</text>
</comment>
<feature type="binding site" evidence="3">
    <location>
        <begin position="245"/>
        <end position="246"/>
    </location>
    <ligand>
        <name>substrate</name>
    </ligand>
</feature>
<dbReference type="GO" id="GO:0005829">
    <property type="term" value="C:cytosol"/>
    <property type="evidence" value="ECO:0007669"/>
    <property type="project" value="TreeGrafter"/>
</dbReference>
<dbReference type="eggNOG" id="COG0253">
    <property type="taxonomic scope" value="Bacteria"/>
</dbReference>
<comment type="similarity">
    <text evidence="1 3">Belongs to the diaminopimelate epimerase family.</text>
</comment>
<evidence type="ECO:0000256" key="4">
    <source>
        <dbReference type="NCBIfam" id="TIGR00652"/>
    </source>
</evidence>
<dbReference type="NCBIfam" id="TIGR00652">
    <property type="entry name" value="DapF"/>
    <property type="match status" value="1"/>
</dbReference>
<keyword evidence="3" id="KW-0028">Amino-acid biosynthesis</keyword>
<dbReference type="Proteomes" id="UP000007093">
    <property type="component" value="Chromosome"/>
</dbReference>
<proteinExistence type="inferred from homology"/>
<feature type="binding site" evidence="3">
    <location>
        <position position="184"/>
    </location>
    <ligand>
        <name>substrate</name>
    </ligand>
</feature>